<dbReference type="RefSeq" id="WP_164719387.1">
    <property type="nucleotide sequence ID" value="NZ_JASPER010000031.1"/>
</dbReference>
<dbReference type="EMBL" id="LR134477">
    <property type="protein sequence ID" value="VEI17480.1"/>
    <property type="molecule type" value="Genomic_DNA"/>
</dbReference>
<name>A0A3S4VY92_ACTVI</name>
<accession>A0A3S4VY92</accession>
<evidence type="ECO:0000313" key="3">
    <source>
        <dbReference type="Proteomes" id="UP000268658"/>
    </source>
</evidence>
<protein>
    <submittedName>
        <fullName evidence="2">Uncharacterized protein</fullName>
    </submittedName>
</protein>
<gene>
    <name evidence="2" type="ORF">NCTC10951_02216</name>
</gene>
<feature type="compositionally biased region" description="Basic and acidic residues" evidence="1">
    <location>
        <begin position="21"/>
        <end position="44"/>
    </location>
</feature>
<evidence type="ECO:0000256" key="1">
    <source>
        <dbReference type="SAM" id="MobiDB-lite"/>
    </source>
</evidence>
<evidence type="ECO:0000313" key="2">
    <source>
        <dbReference type="EMBL" id="VEI17480.1"/>
    </source>
</evidence>
<dbReference type="Proteomes" id="UP000268658">
    <property type="component" value="Chromosome"/>
</dbReference>
<reference evidence="2 3" key="1">
    <citation type="submission" date="2018-12" db="EMBL/GenBank/DDBJ databases">
        <authorList>
            <consortium name="Pathogen Informatics"/>
        </authorList>
    </citation>
    <scope>NUCLEOTIDE SEQUENCE [LARGE SCALE GENOMIC DNA]</scope>
    <source>
        <strain evidence="2 3">NCTC10951</strain>
    </source>
</reference>
<dbReference type="KEGG" id="avc:NCTC10951_02216"/>
<proteinExistence type="predicted"/>
<organism evidence="2 3">
    <name type="scientific">Actinomyces viscosus</name>
    <dbReference type="NCBI Taxonomy" id="1656"/>
    <lineage>
        <taxon>Bacteria</taxon>
        <taxon>Bacillati</taxon>
        <taxon>Actinomycetota</taxon>
        <taxon>Actinomycetes</taxon>
        <taxon>Actinomycetales</taxon>
        <taxon>Actinomycetaceae</taxon>
        <taxon>Actinomyces</taxon>
    </lineage>
</organism>
<dbReference type="AlphaFoldDB" id="A0A3S4VY92"/>
<feature type="region of interest" description="Disordered" evidence="1">
    <location>
        <begin position="1"/>
        <end position="44"/>
    </location>
</feature>
<sequence length="289" mass="30736">MSEYLAGPQEDSASSAGSTDPADRAGRRTNHRDDSRPVDGGREHVRFGIPFNGVVPIWHDDATITWHRPADGTDLSSVLGMGLVESEPGPAEAPAGWQEHVETGTLTDSGRLLLLKAATPSGRRAINDPGDGAPVPLEAPLSYEEAMEGVFDVVSFGIHIGRIMLRAARDGGIILFTLRAPRDPEPHHILSVPAQVDDRGVMSFHLGTLQEMEGGAWDAATHRDGMSLLDLTVPYADLVAEAGLDGEEGLDADSVLEMAQPVIQCILKPGFPFALGASMLLPEGETEPD</sequence>